<keyword evidence="1" id="KW-0472">Membrane</keyword>
<feature type="transmembrane region" description="Helical" evidence="1">
    <location>
        <begin position="314"/>
        <end position="336"/>
    </location>
</feature>
<feature type="transmembrane region" description="Helical" evidence="1">
    <location>
        <begin position="228"/>
        <end position="246"/>
    </location>
</feature>
<feature type="transmembrane region" description="Helical" evidence="1">
    <location>
        <begin position="102"/>
        <end position="122"/>
    </location>
</feature>
<dbReference type="InterPro" id="IPR021552">
    <property type="entry name" value="ArsP_2"/>
</dbReference>
<evidence type="ECO:0000313" key="3">
    <source>
        <dbReference type="Proteomes" id="UP000179243"/>
    </source>
</evidence>
<accession>A0A1F7F2E7</accession>
<keyword evidence="1" id="KW-1133">Transmembrane helix</keyword>
<proteinExistence type="predicted"/>
<feature type="transmembrane region" description="Helical" evidence="1">
    <location>
        <begin position="164"/>
        <end position="182"/>
    </location>
</feature>
<dbReference type="Proteomes" id="UP000179243">
    <property type="component" value="Unassembled WGS sequence"/>
</dbReference>
<feature type="transmembrane region" description="Helical" evidence="1">
    <location>
        <begin position="74"/>
        <end position="96"/>
    </location>
</feature>
<feature type="transmembrane region" description="Helical" evidence="1">
    <location>
        <begin position="7"/>
        <end position="25"/>
    </location>
</feature>
<evidence type="ECO:0000256" key="1">
    <source>
        <dbReference type="SAM" id="Phobius"/>
    </source>
</evidence>
<reference evidence="2 3" key="1">
    <citation type="journal article" date="2016" name="Nat. Commun.">
        <title>Thousands of microbial genomes shed light on interconnected biogeochemical processes in an aquifer system.</title>
        <authorList>
            <person name="Anantharaman K."/>
            <person name="Brown C.T."/>
            <person name="Hug L.A."/>
            <person name="Sharon I."/>
            <person name="Castelle C.J."/>
            <person name="Probst A.J."/>
            <person name="Thomas B.C."/>
            <person name="Singh A."/>
            <person name="Wilkins M.J."/>
            <person name="Karaoz U."/>
            <person name="Brodie E.L."/>
            <person name="Williams K.H."/>
            <person name="Hubbard S.S."/>
            <person name="Banfield J.F."/>
        </authorList>
    </citation>
    <scope>NUCLEOTIDE SEQUENCE [LARGE SCALE GENOMIC DNA]</scope>
</reference>
<feature type="transmembrane region" description="Helical" evidence="1">
    <location>
        <begin position="45"/>
        <end position="67"/>
    </location>
</feature>
<sequence>MIHVFKHAVMITGFVFVMMLLIEYVNVLSSGTWQKHLSGNRWGQYLLTAFLGATPGCLGAFAVVAMYSHRTVSLGAVVAAMVATAGDESFVMFAIIPKQALLIHGMLFVLGVVAGGLTDLIFGRRLTAKPCAEGFIIHEDAGYDVLSCHRVLDQWRNCIPSRGILSVSLFLFIAALVTGQIGPVQWGWMKITMLLISCGAIFMVCTVPDHFLEEHLWRHVARKHVPSIFLWTFGALIAMHFFADYLHLQQAIRESTWAVLLIACLVGLIPESGPHLIFITLYANGAIPGSVLLASSIVQDGHGMLPMLAHSRRAFFGIKGVNFVVGMLCGAAGIAMGL</sequence>
<feature type="transmembrane region" description="Helical" evidence="1">
    <location>
        <begin position="188"/>
        <end position="207"/>
    </location>
</feature>
<protein>
    <recommendedName>
        <fullName evidence="4">Selenocysteine protein</fullName>
    </recommendedName>
</protein>
<evidence type="ECO:0000313" key="2">
    <source>
        <dbReference type="EMBL" id="OGK00840.1"/>
    </source>
</evidence>
<feature type="transmembrane region" description="Helical" evidence="1">
    <location>
        <begin position="252"/>
        <end position="269"/>
    </location>
</feature>
<dbReference type="AlphaFoldDB" id="A0A1F7F2E7"/>
<dbReference type="EMBL" id="MFYX01000139">
    <property type="protein sequence ID" value="OGK00840.1"/>
    <property type="molecule type" value="Genomic_DNA"/>
</dbReference>
<organism evidence="2 3">
    <name type="scientific">Candidatus Raymondbacteria bacterium RIFOXYD12_FULL_49_13</name>
    <dbReference type="NCBI Taxonomy" id="1817890"/>
    <lineage>
        <taxon>Bacteria</taxon>
        <taxon>Raymondiibacteriota</taxon>
    </lineage>
</organism>
<gene>
    <name evidence="2" type="ORF">A2519_07890</name>
</gene>
<name>A0A1F7F2E7_UNCRA</name>
<dbReference type="Pfam" id="PF11449">
    <property type="entry name" value="ArsP_2"/>
    <property type="match status" value="1"/>
</dbReference>
<keyword evidence="1" id="KW-0812">Transmembrane</keyword>
<comment type="caution">
    <text evidence="2">The sequence shown here is derived from an EMBL/GenBank/DDBJ whole genome shotgun (WGS) entry which is preliminary data.</text>
</comment>
<evidence type="ECO:0008006" key="4">
    <source>
        <dbReference type="Google" id="ProtNLM"/>
    </source>
</evidence>
<dbReference type="NCBIfam" id="NF037962">
    <property type="entry name" value="arsenic_eff"/>
    <property type="match status" value="1"/>
</dbReference>